<organism evidence="2 3">
    <name type="scientific">Chitinophaga caeni</name>
    <dbReference type="NCBI Taxonomy" id="2029983"/>
    <lineage>
        <taxon>Bacteria</taxon>
        <taxon>Pseudomonadati</taxon>
        <taxon>Bacteroidota</taxon>
        <taxon>Chitinophagia</taxon>
        <taxon>Chitinophagales</taxon>
        <taxon>Chitinophagaceae</taxon>
        <taxon>Chitinophaga</taxon>
    </lineage>
</organism>
<keyword evidence="3" id="KW-1185">Reference proteome</keyword>
<dbReference type="KEGG" id="cbae:COR50_19845"/>
<keyword evidence="1" id="KW-0732">Signal</keyword>
<dbReference type="PROSITE" id="PS51257">
    <property type="entry name" value="PROKAR_LIPOPROTEIN"/>
    <property type="match status" value="1"/>
</dbReference>
<dbReference type="OrthoDB" id="762500at2"/>
<evidence type="ECO:0000256" key="1">
    <source>
        <dbReference type="SAM" id="SignalP"/>
    </source>
</evidence>
<reference evidence="2 3" key="1">
    <citation type="submission" date="2017-10" db="EMBL/GenBank/DDBJ databases">
        <title>Paenichitinophaga pekingensis gen. nov., sp. nov., isolated from activated sludge.</title>
        <authorList>
            <person name="Jin D."/>
            <person name="Kong X."/>
            <person name="Deng Y."/>
            <person name="Bai Z."/>
        </authorList>
    </citation>
    <scope>NUCLEOTIDE SEQUENCE [LARGE SCALE GENOMIC DNA]</scope>
    <source>
        <strain evidence="2 3">13</strain>
    </source>
</reference>
<proteinExistence type="predicted"/>
<gene>
    <name evidence="2" type="ORF">COR50_19845</name>
</gene>
<accession>A0A291QZH4</accession>
<dbReference type="EMBL" id="CP023777">
    <property type="protein sequence ID" value="ATL49244.1"/>
    <property type="molecule type" value="Genomic_DNA"/>
</dbReference>
<dbReference type="AlphaFoldDB" id="A0A291QZH4"/>
<evidence type="ECO:0008006" key="4">
    <source>
        <dbReference type="Google" id="ProtNLM"/>
    </source>
</evidence>
<name>A0A291QZH4_9BACT</name>
<evidence type="ECO:0000313" key="2">
    <source>
        <dbReference type="EMBL" id="ATL49244.1"/>
    </source>
</evidence>
<evidence type="ECO:0000313" key="3">
    <source>
        <dbReference type="Proteomes" id="UP000220133"/>
    </source>
</evidence>
<feature type="chain" id="PRO_5013036219" description="DUF4377 domain-containing protein" evidence="1">
    <location>
        <begin position="22"/>
        <end position="197"/>
    </location>
</feature>
<dbReference type="RefSeq" id="WP_098195612.1">
    <property type="nucleotide sequence ID" value="NZ_CP023777.1"/>
</dbReference>
<dbReference type="Proteomes" id="UP000220133">
    <property type="component" value="Chromosome"/>
</dbReference>
<protein>
    <recommendedName>
        <fullName evidence="4">DUF4377 domain-containing protein</fullName>
    </recommendedName>
</protein>
<feature type="signal peptide" evidence="1">
    <location>
        <begin position="1"/>
        <end position="21"/>
    </location>
</feature>
<sequence length="197" mass="22266">MKNCYYYGLILLFLLSACSKGGFDPSDPDDGDVVNLFLDHYSQGADAQIYLNSDRTRQVGTSLTGFPERQIGYTYIVKAVVEMAPKGTQDGPLYTFRYMKTYASEKRMDTAMFPLRVLNSQLFGVSSLISKDSSGYKYSGKYSLRLNNTDMESKLDQLIDSIGNLKRYNGEFGQSNILVNHDPENYGEGYVVYKINY</sequence>